<dbReference type="GeneID" id="85342268"/>
<evidence type="ECO:0000313" key="3">
    <source>
        <dbReference type="Proteomes" id="UP001240678"/>
    </source>
</evidence>
<protein>
    <submittedName>
        <fullName evidence="2">Uncharacterized protein</fullName>
    </submittedName>
</protein>
<dbReference type="EMBL" id="MOOE01000011">
    <property type="protein sequence ID" value="KAK1520447.1"/>
    <property type="molecule type" value="Genomic_DNA"/>
</dbReference>
<reference evidence="2 3" key="1">
    <citation type="submission" date="2016-10" db="EMBL/GenBank/DDBJ databases">
        <title>The genome sequence of Colletotrichum fioriniae PJ7.</title>
        <authorList>
            <person name="Baroncelli R."/>
        </authorList>
    </citation>
    <scope>NUCLEOTIDE SEQUENCE [LARGE SCALE GENOMIC DNA]</scope>
    <source>
        <strain evidence="2 3">IMI 309622</strain>
    </source>
</reference>
<sequence length="222" mass="24829">MRNPIQWPPSSPHAQRTHVIPSSNPIPSTRVGLRGERREKKEEVAKSREGKDHAAMQRRYAATPSPAPSSGKAQLSGAATHHFLQLFDFRSRPTEYAPLLYLYKASISKLKRTTIRTKARAQPTRLQKQLHTSTKTYIPSRRSVCGDRYRDSLLGTPSQVHNTFGNGRGTILGPPSLSRFSMAATERKKWRCSCTMGTLRTRRSSSRLRRLVGPNGNITPGA</sequence>
<keyword evidence="3" id="KW-1185">Reference proteome</keyword>
<feature type="region of interest" description="Disordered" evidence="1">
    <location>
        <begin position="1"/>
        <end position="76"/>
    </location>
</feature>
<dbReference type="Proteomes" id="UP001240678">
    <property type="component" value="Unassembled WGS sequence"/>
</dbReference>
<comment type="caution">
    <text evidence="2">The sequence shown here is derived from an EMBL/GenBank/DDBJ whole genome shotgun (WGS) entry which is preliminary data.</text>
</comment>
<gene>
    <name evidence="2" type="ORF">CCOS01_10566</name>
</gene>
<evidence type="ECO:0000256" key="1">
    <source>
        <dbReference type="SAM" id="MobiDB-lite"/>
    </source>
</evidence>
<dbReference type="RefSeq" id="XP_060310523.1">
    <property type="nucleotide sequence ID" value="XM_060458721.1"/>
</dbReference>
<name>A0AAI9YRH0_9PEZI</name>
<accession>A0AAI9YRH0</accession>
<organism evidence="2 3">
    <name type="scientific">Colletotrichum costaricense</name>
    <dbReference type="NCBI Taxonomy" id="1209916"/>
    <lineage>
        <taxon>Eukaryota</taxon>
        <taxon>Fungi</taxon>
        <taxon>Dikarya</taxon>
        <taxon>Ascomycota</taxon>
        <taxon>Pezizomycotina</taxon>
        <taxon>Sordariomycetes</taxon>
        <taxon>Hypocreomycetidae</taxon>
        <taxon>Glomerellales</taxon>
        <taxon>Glomerellaceae</taxon>
        <taxon>Colletotrichum</taxon>
        <taxon>Colletotrichum acutatum species complex</taxon>
    </lineage>
</organism>
<proteinExistence type="predicted"/>
<feature type="compositionally biased region" description="Pro residues" evidence="1">
    <location>
        <begin position="1"/>
        <end position="11"/>
    </location>
</feature>
<feature type="compositionally biased region" description="Basic and acidic residues" evidence="1">
    <location>
        <begin position="33"/>
        <end position="55"/>
    </location>
</feature>
<evidence type="ECO:0000313" key="2">
    <source>
        <dbReference type="EMBL" id="KAK1520447.1"/>
    </source>
</evidence>
<dbReference type="AlphaFoldDB" id="A0AAI9YRH0"/>